<gene>
    <name evidence="1" type="ORF">PEVE_00042816</name>
</gene>
<accession>A0ABN8PGJ5</accession>
<comment type="caution">
    <text evidence="1">The sequence shown here is derived from an EMBL/GenBank/DDBJ whole genome shotgun (WGS) entry which is preliminary data.</text>
</comment>
<keyword evidence="2" id="KW-1185">Reference proteome</keyword>
<dbReference type="EMBL" id="CALNXI010000851">
    <property type="protein sequence ID" value="CAH3143350.1"/>
    <property type="molecule type" value="Genomic_DNA"/>
</dbReference>
<proteinExistence type="predicted"/>
<protein>
    <submittedName>
        <fullName evidence="1">Uncharacterized protein</fullName>
    </submittedName>
</protein>
<reference evidence="1 2" key="1">
    <citation type="submission" date="2022-05" db="EMBL/GenBank/DDBJ databases">
        <authorList>
            <consortium name="Genoscope - CEA"/>
            <person name="William W."/>
        </authorList>
    </citation>
    <scope>NUCLEOTIDE SEQUENCE [LARGE SCALE GENOMIC DNA]</scope>
</reference>
<organism evidence="1 2">
    <name type="scientific">Porites evermanni</name>
    <dbReference type="NCBI Taxonomy" id="104178"/>
    <lineage>
        <taxon>Eukaryota</taxon>
        <taxon>Metazoa</taxon>
        <taxon>Cnidaria</taxon>
        <taxon>Anthozoa</taxon>
        <taxon>Hexacorallia</taxon>
        <taxon>Scleractinia</taxon>
        <taxon>Fungiina</taxon>
        <taxon>Poritidae</taxon>
        <taxon>Porites</taxon>
    </lineage>
</organism>
<sequence length="162" mass="17961">MWLYFHPLQTSVPLKWPSCKDPLFWSKCAEAVACTTGLPRRMGNACRHQVNSYLQKYKTLEEAEEAEEDLQINCFRGGIQECSSEEASSPVVSSTPQSLQDKNTSFSPVLAFSPHSTNSSGDAGVQVSLGDSIATVVKLLAMMSSRMSQGLLQSLFYQYMFM</sequence>
<name>A0ABN8PGJ5_9CNID</name>
<dbReference type="Proteomes" id="UP001159427">
    <property type="component" value="Unassembled WGS sequence"/>
</dbReference>
<evidence type="ECO:0000313" key="1">
    <source>
        <dbReference type="EMBL" id="CAH3143350.1"/>
    </source>
</evidence>
<evidence type="ECO:0000313" key="2">
    <source>
        <dbReference type="Proteomes" id="UP001159427"/>
    </source>
</evidence>